<evidence type="ECO:0000259" key="5">
    <source>
        <dbReference type="PROSITE" id="PS51900"/>
    </source>
</evidence>
<dbReference type="GO" id="GO:0015074">
    <property type="term" value="P:DNA integration"/>
    <property type="evidence" value="ECO:0007669"/>
    <property type="project" value="UniProtKB-KW"/>
</dbReference>
<evidence type="ECO:0000256" key="3">
    <source>
        <dbReference type="ARBA" id="ARBA00023172"/>
    </source>
</evidence>
<dbReference type="GO" id="GO:0003677">
    <property type="term" value="F:DNA binding"/>
    <property type="evidence" value="ECO:0007669"/>
    <property type="project" value="UniProtKB-UniRule"/>
</dbReference>
<proteinExistence type="predicted"/>
<gene>
    <name evidence="6" type="ORF">L9X51_15775</name>
</gene>
<dbReference type="InterPro" id="IPR011010">
    <property type="entry name" value="DNA_brk_join_enz"/>
</dbReference>
<dbReference type="PROSITE" id="PS51900">
    <property type="entry name" value="CB"/>
    <property type="match status" value="1"/>
</dbReference>
<dbReference type="EMBL" id="JAKNAX010000058">
    <property type="protein sequence ID" value="MDE1347876.1"/>
    <property type="molecule type" value="Genomic_DNA"/>
</dbReference>
<evidence type="ECO:0000313" key="7">
    <source>
        <dbReference type="Proteomes" id="UP001140978"/>
    </source>
</evidence>
<evidence type="ECO:0000256" key="1">
    <source>
        <dbReference type="ARBA" id="ARBA00022908"/>
    </source>
</evidence>
<protein>
    <recommendedName>
        <fullName evidence="5">Core-binding (CB) domain-containing protein</fullName>
    </recommendedName>
</protein>
<dbReference type="Gene3D" id="1.10.150.130">
    <property type="match status" value="1"/>
</dbReference>
<evidence type="ECO:0000313" key="6">
    <source>
        <dbReference type="EMBL" id="MDE1347876.1"/>
    </source>
</evidence>
<reference evidence="6" key="1">
    <citation type="submission" date="2022-02" db="EMBL/GenBank/DDBJ databases">
        <title>Emergence and expansion in Europe of a Vibrio aestuarianus clonal complex pathogenic for oysters.</title>
        <authorList>
            <person name="Mesnil A."/>
            <person name="Travers M.-A."/>
        </authorList>
    </citation>
    <scope>NUCLEOTIDE SEQUENCE</scope>
    <source>
        <strain evidence="6">19_064_15T1</strain>
    </source>
</reference>
<dbReference type="GO" id="GO:0006310">
    <property type="term" value="P:DNA recombination"/>
    <property type="evidence" value="ECO:0007669"/>
    <property type="project" value="UniProtKB-KW"/>
</dbReference>
<dbReference type="CDD" id="cd00397">
    <property type="entry name" value="DNA_BRE_C"/>
    <property type="match status" value="1"/>
</dbReference>
<dbReference type="InterPro" id="IPR013762">
    <property type="entry name" value="Integrase-like_cat_sf"/>
</dbReference>
<dbReference type="Gene3D" id="1.10.443.10">
    <property type="entry name" value="Intergrase catalytic core"/>
    <property type="match status" value="1"/>
</dbReference>
<keyword evidence="2 4" id="KW-0238">DNA-binding</keyword>
<dbReference type="AlphaFoldDB" id="A0A9X4FA54"/>
<sequence length="395" mass="44901">MWKKIRVTGIQSSIGVIDTYFLIRDDIPFGEEHFHVPACLFLLLGSAKGEKLSTQRARASDLVLFLNTLEFPAKPYEQEPLDWKLLTDKERSGYLSLLKKERNNSDSTIVRAISTLRLFYRFSRDTFPVLNSYQNYLFTHQKYSVSKESLPCSITPKRVKSQYIDRLLFQIIESNIPGKSAFTRMRNLIGIRLGRNSGLRAHEVTLEGNFNTGELRSLITEMRFRGESTIEIDIVSEKGNKGRPIIIKKKDVALIERFLDGARSKLPEGDLLCRSDGLPYSNNSTPATGWFKQALNKAMPILLSNYNNYCSNPKRKFILAKKSIKSLSYHSGRHSYATDLVDEAYEAGNDPKELLMIRLGHVNKSTLSAYITVDAIIVGRKTSKSNNDISLEELE</sequence>
<dbReference type="InterPro" id="IPR010998">
    <property type="entry name" value="Integrase_recombinase_N"/>
</dbReference>
<evidence type="ECO:0000256" key="2">
    <source>
        <dbReference type="ARBA" id="ARBA00023125"/>
    </source>
</evidence>
<dbReference type="InterPro" id="IPR044068">
    <property type="entry name" value="CB"/>
</dbReference>
<organism evidence="6 7">
    <name type="scientific">Vibrio aestuarianus</name>
    <dbReference type="NCBI Taxonomy" id="28171"/>
    <lineage>
        <taxon>Bacteria</taxon>
        <taxon>Pseudomonadati</taxon>
        <taxon>Pseudomonadota</taxon>
        <taxon>Gammaproteobacteria</taxon>
        <taxon>Vibrionales</taxon>
        <taxon>Vibrionaceae</taxon>
        <taxon>Vibrio</taxon>
    </lineage>
</organism>
<name>A0A9X4FA54_9VIBR</name>
<comment type="caution">
    <text evidence="6">The sequence shown here is derived from an EMBL/GenBank/DDBJ whole genome shotgun (WGS) entry which is preliminary data.</text>
</comment>
<keyword evidence="1" id="KW-0229">DNA integration</keyword>
<feature type="domain" description="Core-binding (CB)" evidence="5">
    <location>
        <begin position="11"/>
        <end position="124"/>
    </location>
</feature>
<keyword evidence="3" id="KW-0233">DNA recombination</keyword>
<accession>A0A9X4FA54</accession>
<dbReference type="RefSeq" id="WP_274676256.1">
    <property type="nucleotide sequence ID" value="NZ_JAKNAX010000058.1"/>
</dbReference>
<evidence type="ECO:0000256" key="4">
    <source>
        <dbReference type="PROSITE-ProRule" id="PRU01248"/>
    </source>
</evidence>
<dbReference type="SUPFAM" id="SSF56349">
    <property type="entry name" value="DNA breaking-rejoining enzymes"/>
    <property type="match status" value="1"/>
</dbReference>
<dbReference type="Proteomes" id="UP001140978">
    <property type="component" value="Unassembled WGS sequence"/>
</dbReference>